<proteinExistence type="predicted"/>
<name>A0A132NZU3_GIAIN</name>
<feature type="repeat" description="Pumilio" evidence="2">
    <location>
        <begin position="584"/>
        <end position="621"/>
    </location>
</feature>
<dbReference type="PANTHER" id="PTHR12537">
    <property type="entry name" value="RNA BINDING PROTEIN PUMILIO-RELATED"/>
    <property type="match status" value="1"/>
</dbReference>
<feature type="domain" description="PUM-HD" evidence="4">
    <location>
        <begin position="296"/>
        <end position="646"/>
    </location>
</feature>
<dbReference type="InterPro" id="IPR001313">
    <property type="entry name" value="Pumilio_RNA-bd_rpt"/>
</dbReference>
<dbReference type="AlphaFoldDB" id="A0A132NZU3"/>
<dbReference type="GO" id="GO:0003729">
    <property type="term" value="F:mRNA binding"/>
    <property type="evidence" value="ECO:0007669"/>
    <property type="project" value="TreeGrafter"/>
</dbReference>
<dbReference type="PROSITE" id="PS50303">
    <property type="entry name" value="PUM_HD"/>
    <property type="match status" value="1"/>
</dbReference>
<sequence>MTLLPKHSLCATMSVKGRSRKDVSGRSTWQYCDSGPRTWCENQAHILPPGLTRQNRIFMGNGYANQHEDLEAIPQIGVSYDGEFQFNDSARLTPIEQADPYTFKLATPPFCYNSIPCSSPVIQPSSGMDYYSEPHHPAHAQRDVIPCATNGVLPAVPYPVDTNGFTPLCTNPPIQPALLPYIPIATPRPYEASHISFPISSPPAPIAVDAYTPFPPDVFSYMQDPVHVPHALPPPLDHDTDRTSCCSSPIFNMPSPVLTRSATCSMDLSQNTPQRVPTVRPCPLSFTLTHSALSDPHNSATTAFSSEPVAPQPDPLAGEHERKLVLSFKESTGCKALQQHMVDFPDKSHYLLDVFITEYGTPSLMEGLLIHPAGNYCFQKIIEGSDATQRLRILLLIQDSLFDICHNLHGTRSIQKLIERVSSDEEKAIFAQQLETGDRIIKLIMDINGNHCVQRCIETFSPKDCVFIYSQIVRELVLVSTHQHGCCIIQRCLDLCSEAQRVQIVTAIKDHVMELIVDRFGNYVFQYSLEKASNGLCGPITTDDLIRPVLGQEAFLVNQKFSSHAIEKCLKYGSKKMRALITENVMASGSFLSLAMDKFGNYVIQKAFCGATDEQKKIISQRVLASPEVMSCSYSRHLVQMCERFANSHKFR</sequence>
<organism evidence="5 6">
    <name type="scientific">Giardia duodenalis assemblage B</name>
    <dbReference type="NCBI Taxonomy" id="1394984"/>
    <lineage>
        <taxon>Eukaryota</taxon>
        <taxon>Metamonada</taxon>
        <taxon>Diplomonadida</taxon>
        <taxon>Hexamitidae</taxon>
        <taxon>Giardiinae</taxon>
        <taxon>Giardia</taxon>
    </lineage>
</organism>
<feature type="repeat" description="Pumilio" evidence="2">
    <location>
        <begin position="433"/>
        <end position="470"/>
    </location>
</feature>
<dbReference type="VEuPathDB" id="GiardiaDB:QR46_0319"/>
<dbReference type="CDD" id="cd07920">
    <property type="entry name" value="Pumilio"/>
    <property type="match status" value="1"/>
</dbReference>
<evidence type="ECO:0000256" key="2">
    <source>
        <dbReference type="PROSITE-ProRule" id="PRU00317"/>
    </source>
</evidence>
<dbReference type="PANTHER" id="PTHR12537:SF13">
    <property type="entry name" value="PUMILIO HOMOLOGY DOMAIN FAMILY MEMBER 4"/>
    <property type="match status" value="1"/>
</dbReference>
<dbReference type="InterPro" id="IPR016024">
    <property type="entry name" value="ARM-type_fold"/>
</dbReference>
<reference evidence="5 6" key="1">
    <citation type="journal article" date="2015" name="Mol. Biochem. Parasitol.">
        <title>Identification of polymorphic genes for use in assemblage B genotyping assays through comparative genomics of multiple assemblage B Giardia duodenalis isolates.</title>
        <authorList>
            <person name="Wielinga C."/>
            <person name="Thompson R.C."/>
            <person name="Monis P."/>
            <person name="Ryan U."/>
        </authorList>
    </citation>
    <scope>NUCLEOTIDE SEQUENCE [LARGE SCALE GENOMIC DNA]</scope>
    <source>
        <strain evidence="5 6">BAH15c1</strain>
    </source>
</reference>
<feature type="repeat" description="Pumilio" evidence="2">
    <location>
        <begin position="396"/>
        <end position="431"/>
    </location>
</feature>
<dbReference type="Pfam" id="PF00806">
    <property type="entry name" value="PUF"/>
    <property type="match status" value="7"/>
</dbReference>
<dbReference type="GO" id="GO:0005737">
    <property type="term" value="C:cytoplasm"/>
    <property type="evidence" value="ECO:0007669"/>
    <property type="project" value="TreeGrafter"/>
</dbReference>
<dbReference type="Gene3D" id="1.25.10.10">
    <property type="entry name" value="Leucine-rich Repeat Variant"/>
    <property type="match status" value="2"/>
</dbReference>
<evidence type="ECO:0000259" key="4">
    <source>
        <dbReference type="PROSITE" id="PS50303"/>
    </source>
</evidence>
<gene>
    <name evidence="5" type="ORF">QR46_0319</name>
</gene>
<dbReference type="GO" id="GO:0010608">
    <property type="term" value="P:post-transcriptional regulation of gene expression"/>
    <property type="evidence" value="ECO:0007669"/>
    <property type="project" value="TreeGrafter"/>
</dbReference>
<feature type="region of interest" description="Disordered" evidence="3">
    <location>
        <begin position="297"/>
        <end position="317"/>
    </location>
</feature>
<dbReference type="OrthoDB" id="668540at2759"/>
<comment type="caution">
    <text evidence="5">The sequence shown here is derived from an EMBL/GenBank/DDBJ whole genome shotgun (WGS) entry which is preliminary data.</text>
</comment>
<feature type="repeat" description="Pumilio" evidence="2">
    <location>
        <begin position="507"/>
        <end position="547"/>
    </location>
</feature>
<feature type="repeat" description="Pumilio" evidence="2">
    <location>
        <begin position="471"/>
        <end position="506"/>
    </location>
</feature>
<dbReference type="PROSITE" id="PS50302">
    <property type="entry name" value="PUM"/>
    <property type="match status" value="5"/>
</dbReference>
<evidence type="ECO:0000256" key="3">
    <source>
        <dbReference type="SAM" id="MobiDB-lite"/>
    </source>
</evidence>
<evidence type="ECO:0000313" key="5">
    <source>
        <dbReference type="EMBL" id="KWX15599.1"/>
    </source>
</evidence>
<dbReference type="InterPro" id="IPR033712">
    <property type="entry name" value="Pumilio_RNA-bd"/>
</dbReference>
<dbReference type="SUPFAM" id="SSF48371">
    <property type="entry name" value="ARM repeat"/>
    <property type="match status" value="1"/>
</dbReference>
<protein>
    <submittedName>
        <fullName evidence="5">Putative Pumilio-family RNA-binding protein</fullName>
    </submittedName>
</protein>
<dbReference type="InterPro" id="IPR033133">
    <property type="entry name" value="PUM-HD"/>
</dbReference>
<evidence type="ECO:0000256" key="1">
    <source>
        <dbReference type="ARBA" id="ARBA00022737"/>
    </source>
</evidence>
<evidence type="ECO:0000313" key="6">
    <source>
        <dbReference type="Proteomes" id="UP000070089"/>
    </source>
</evidence>
<accession>A0A132NZU3</accession>
<keyword evidence="1" id="KW-0677">Repeat</keyword>
<dbReference type="InterPro" id="IPR011989">
    <property type="entry name" value="ARM-like"/>
</dbReference>
<dbReference type="Proteomes" id="UP000070089">
    <property type="component" value="Unassembled WGS sequence"/>
</dbReference>
<dbReference type="EMBL" id="JXTI01000005">
    <property type="protein sequence ID" value="KWX15599.1"/>
    <property type="molecule type" value="Genomic_DNA"/>
</dbReference>
<dbReference type="SMART" id="SM00025">
    <property type="entry name" value="Pumilio"/>
    <property type="match status" value="7"/>
</dbReference>